<name>A0A6S7IZ73_PARCT</name>
<feature type="non-terminal residue" evidence="2">
    <location>
        <position position="77"/>
    </location>
</feature>
<feature type="non-terminal residue" evidence="2">
    <location>
        <position position="1"/>
    </location>
</feature>
<gene>
    <name evidence="2" type="ORF">PACLA_8A068725</name>
</gene>
<accession>A0A6S7IZ73</accession>
<evidence type="ECO:0000256" key="1">
    <source>
        <dbReference type="SAM" id="MobiDB-lite"/>
    </source>
</evidence>
<evidence type="ECO:0000313" key="2">
    <source>
        <dbReference type="EMBL" id="CAB4024786.1"/>
    </source>
</evidence>
<evidence type="ECO:0000313" key="3">
    <source>
        <dbReference type="Proteomes" id="UP001152795"/>
    </source>
</evidence>
<keyword evidence="3" id="KW-1185">Reference proteome</keyword>
<dbReference type="Proteomes" id="UP001152795">
    <property type="component" value="Unassembled WGS sequence"/>
</dbReference>
<feature type="region of interest" description="Disordered" evidence="1">
    <location>
        <begin position="1"/>
        <end position="23"/>
    </location>
</feature>
<feature type="compositionally biased region" description="Polar residues" evidence="1">
    <location>
        <begin position="11"/>
        <end position="23"/>
    </location>
</feature>
<sequence length="77" mass="8712">CQTVLRKALKSSPNESSNDLWKATSNHTNTQYDAYNSTKEVLKDFRSGHENKLLNQLTSQGSFFCSVKKFALAQLNK</sequence>
<reference evidence="2" key="1">
    <citation type="submission" date="2020-04" db="EMBL/GenBank/DDBJ databases">
        <authorList>
            <person name="Alioto T."/>
            <person name="Alioto T."/>
            <person name="Gomez Garrido J."/>
        </authorList>
    </citation>
    <scope>NUCLEOTIDE SEQUENCE</scope>
    <source>
        <strain evidence="2">A484AB</strain>
    </source>
</reference>
<dbReference type="AlphaFoldDB" id="A0A6S7IZ73"/>
<organism evidence="2 3">
    <name type="scientific">Paramuricea clavata</name>
    <name type="common">Red gorgonian</name>
    <name type="synonym">Violescent sea-whip</name>
    <dbReference type="NCBI Taxonomy" id="317549"/>
    <lineage>
        <taxon>Eukaryota</taxon>
        <taxon>Metazoa</taxon>
        <taxon>Cnidaria</taxon>
        <taxon>Anthozoa</taxon>
        <taxon>Octocorallia</taxon>
        <taxon>Malacalcyonacea</taxon>
        <taxon>Plexauridae</taxon>
        <taxon>Paramuricea</taxon>
    </lineage>
</organism>
<comment type="caution">
    <text evidence="2">The sequence shown here is derived from an EMBL/GenBank/DDBJ whole genome shotgun (WGS) entry which is preliminary data.</text>
</comment>
<proteinExistence type="predicted"/>
<protein>
    <submittedName>
        <fullName evidence="2">Uncharacterized protein</fullName>
    </submittedName>
</protein>
<dbReference type="EMBL" id="CACRXK020013238">
    <property type="protein sequence ID" value="CAB4024786.1"/>
    <property type="molecule type" value="Genomic_DNA"/>
</dbReference>